<comment type="caution">
    <text evidence="12">The sequence shown here is derived from an EMBL/GenBank/DDBJ whole genome shotgun (WGS) entry which is preliminary data.</text>
</comment>
<keyword evidence="6 10" id="KW-0812">Transmembrane</keyword>
<evidence type="ECO:0000256" key="3">
    <source>
        <dbReference type="ARBA" id="ARBA00008715"/>
    </source>
</evidence>
<dbReference type="PANTHER" id="PTHR12413">
    <property type="entry name" value="DOLICHYL GLYCOSYLTRANSFERASE"/>
    <property type="match status" value="1"/>
</dbReference>
<keyword evidence="4 10" id="KW-0328">Glycosyltransferase</keyword>
<evidence type="ECO:0000256" key="10">
    <source>
        <dbReference type="RuleBase" id="RU363110"/>
    </source>
</evidence>
<feature type="transmembrane region" description="Helical" evidence="10">
    <location>
        <begin position="146"/>
        <end position="163"/>
    </location>
</feature>
<evidence type="ECO:0000256" key="2">
    <source>
        <dbReference type="ARBA" id="ARBA00004922"/>
    </source>
</evidence>
<keyword evidence="13" id="KW-1185">Reference proteome</keyword>
<keyword evidence="7 10" id="KW-0256">Endoplasmic reticulum</keyword>
<comment type="subcellular location">
    <subcellularLocation>
        <location evidence="1 10">Endoplasmic reticulum membrane</location>
        <topology evidence="1 10">Multi-pass membrane protein</topology>
    </subcellularLocation>
</comment>
<feature type="signal peptide" evidence="11">
    <location>
        <begin position="1"/>
        <end position="23"/>
    </location>
</feature>
<keyword evidence="8 10" id="KW-1133">Transmembrane helix</keyword>
<evidence type="ECO:0000256" key="1">
    <source>
        <dbReference type="ARBA" id="ARBA00004477"/>
    </source>
</evidence>
<evidence type="ECO:0000256" key="6">
    <source>
        <dbReference type="ARBA" id="ARBA00022692"/>
    </source>
</evidence>
<dbReference type="GO" id="GO:0005789">
    <property type="term" value="C:endoplasmic reticulum membrane"/>
    <property type="evidence" value="ECO:0007669"/>
    <property type="project" value="UniProtKB-SubCell"/>
</dbReference>
<protein>
    <recommendedName>
        <fullName evidence="10">Alpha-1,3-glucosyltransferase</fullName>
        <ecNumber evidence="10">2.4.1.-</ecNumber>
    </recommendedName>
</protein>
<evidence type="ECO:0000256" key="5">
    <source>
        <dbReference type="ARBA" id="ARBA00022679"/>
    </source>
</evidence>
<dbReference type="AlphaFoldDB" id="A0AAD9KCC5"/>
<dbReference type="EC" id="2.4.1.-" evidence="10"/>
<evidence type="ECO:0000313" key="13">
    <source>
        <dbReference type="Proteomes" id="UP001209878"/>
    </source>
</evidence>
<comment type="pathway">
    <text evidence="2 10">Protein modification; protein glycosylation.</text>
</comment>
<keyword evidence="5 10" id="KW-0808">Transferase</keyword>
<feature type="chain" id="PRO_5042085988" description="Alpha-1,3-glucosyltransferase" evidence="11">
    <location>
        <begin position="24"/>
        <end position="333"/>
    </location>
</feature>
<reference evidence="12" key="1">
    <citation type="journal article" date="2023" name="Mol. Biol. Evol.">
        <title>Third-Generation Sequencing Reveals the Adaptive Role of the Epigenome in Three Deep-Sea Polychaetes.</title>
        <authorList>
            <person name="Perez M."/>
            <person name="Aroh O."/>
            <person name="Sun Y."/>
            <person name="Lan Y."/>
            <person name="Juniper S.K."/>
            <person name="Young C.R."/>
            <person name="Angers B."/>
            <person name="Qian P.Y."/>
        </authorList>
    </citation>
    <scope>NUCLEOTIDE SEQUENCE</scope>
    <source>
        <strain evidence="12">R07B-5</strain>
    </source>
</reference>
<feature type="transmembrane region" description="Helical" evidence="10">
    <location>
        <begin position="175"/>
        <end position="198"/>
    </location>
</feature>
<dbReference type="PANTHER" id="PTHR12413:SF1">
    <property type="entry name" value="DOLICHYL PYROPHOSPHATE MAN9GLCNAC2 ALPHA-1,3-GLUCOSYLTRANSFERASE"/>
    <property type="match status" value="1"/>
</dbReference>
<evidence type="ECO:0000256" key="11">
    <source>
        <dbReference type="SAM" id="SignalP"/>
    </source>
</evidence>
<name>A0AAD9KCC5_RIDPI</name>
<evidence type="ECO:0000256" key="9">
    <source>
        <dbReference type="ARBA" id="ARBA00023136"/>
    </source>
</evidence>
<evidence type="ECO:0000313" key="12">
    <source>
        <dbReference type="EMBL" id="KAK2168721.1"/>
    </source>
</evidence>
<comment type="similarity">
    <text evidence="3 10">Belongs to the ALG6/ALG8 glucosyltransferase family.</text>
</comment>
<keyword evidence="9 10" id="KW-0472">Membrane</keyword>
<feature type="transmembrane region" description="Helical" evidence="10">
    <location>
        <begin position="112"/>
        <end position="134"/>
    </location>
</feature>
<proteinExistence type="inferred from homology"/>
<dbReference type="InterPro" id="IPR004856">
    <property type="entry name" value="Glyco_trans_ALG6/ALG8"/>
</dbReference>
<feature type="transmembrane region" description="Helical" evidence="10">
    <location>
        <begin position="296"/>
        <end position="317"/>
    </location>
</feature>
<evidence type="ECO:0000256" key="7">
    <source>
        <dbReference type="ARBA" id="ARBA00022824"/>
    </source>
</evidence>
<dbReference type="EMBL" id="JAODUO010001219">
    <property type="protein sequence ID" value="KAK2168721.1"/>
    <property type="molecule type" value="Genomic_DNA"/>
</dbReference>
<sequence length="333" mass="37534">MNELSATVLLTAVAAIVIRWCVSLNSYSGEGKPPMFGDYEAQRHWMELAYHLPIKQWYVNGSNNDLQYWGLDYPPLTAFHSYVCGIVANSFNSSWVALGESHGHESSQHKLFMRYTVLLADVTIFFPAVFVYFYQCSRGTSQTKTLAGLTTLLYPGLILIDHGHFQYNSVSLGLWLWAVTALCLDSHLLGSVAFVLALNYKQMELYHALPFFAYLLGSCFKGKENGLWKFVKLGTVVMVTFGCCWLPFLQDLQVTQQVVSRLFPVGRGIFEDKVANVWCSLSVLIKFKQLFSTSSLLNICLITTLCASLPHVIDLLWRPSLHRFKLALVCIIG</sequence>
<comment type="caution">
    <text evidence="10">Lacks conserved residue(s) required for the propagation of feature annotation.</text>
</comment>
<dbReference type="GO" id="GO:0042281">
    <property type="term" value="F:dolichyl pyrophosphate Man9GlcNAc2 alpha-1,3-glucosyltransferase activity"/>
    <property type="evidence" value="ECO:0007669"/>
    <property type="project" value="TreeGrafter"/>
</dbReference>
<dbReference type="Pfam" id="PF03155">
    <property type="entry name" value="Alg6_Alg8"/>
    <property type="match status" value="1"/>
</dbReference>
<gene>
    <name evidence="12" type="ORF">NP493_1222g00045</name>
</gene>
<dbReference type="Proteomes" id="UP001209878">
    <property type="component" value="Unassembled WGS sequence"/>
</dbReference>
<evidence type="ECO:0000256" key="8">
    <source>
        <dbReference type="ARBA" id="ARBA00022989"/>
    </source>
</evidence>
<evidence type="ECO:0000256" key="4">
    <source>
        <dbReference type="ARBA" id="ARBA00022676"/>
    </source>
</evidence>
<organism evidence="12 13">
    <name type="scientific">Ridgeia piscesae</name>
    <name type="common">Tubeworm</name>
    <dbReference type="NCBI Taxonomy" id="27915"/>
    <lineage>
        <taxon>Eukaryota</taxon>
        <taxon>Metazoa</taxon>
        <taxon>Spiralia</taxon>
        <taxon>Lophotrochozoa</taxon>
        <taxon>Annelida</taxon>
        <taxon>Polychaeta</taxon>
        <taxon>Sedentaria</taxon>
        <taxon>Canalipalpata</taxon>
        <taxon>Sabellida</taxon>
        <taxon>Siboglinidae</taxon>
        <taxon>Ridgeia</taxon>
    </lineage>
</organism>
<accession>A0AAD9KCC5</accession>
<keyword evidence="11" id="KW-0732">Signal</keyword>